<feature type="transmembrane region" description="Helical" evidence="9">
    <location>
        <begin position="397"/>
        <end position="423"/>
    </location>
</feature>
<comment type="function">
    <text evidence="9">Acts as a magnesium transporter.</text>
</comment>
<evidence type="ECO:0000256" key="1">
    <source>
        <dbReference type="ARBA" id="ARBA00004141"/>
    </source>
</evidence>
<dbReference type="Gene3D" id="3.10.580.10">
    <property type="entry name" value="CBS-domain"/>
    <property type="match status" value="1"/>
</dbReference>
<dbReference type="InterPro" id="IPR036739">
    <property type="entry name" value="SLC41_membr_dom_sf"/>
</dbReference>
<dbReference type="CDD" id="cd04606">
    <property type="entry name" value="CBS_pair_Mg_transporter"/>
    <property type="match status" value="1"/>
</dbReference>
<evidence type="ECO:0000259" key="10">
    <source>
        <dbReference type="PROSITE" id="PS51371"/>
    </source>
</evidence>
<evidence type="ECO:0000256" key="2">
    <source>
        <dbReference type="ARBA" id="ARBA00009749"/>
    </source>
</evidence>
<keyword evidence="12" id="KW-1185">Reference proteome</keyword>
<keyword evidence="8" id="KW-0129">CBS domain</keyword>
<protein>
    <recommendedName>
        <fullName evidence="9">Magnesium transporter MgtE</fullName>
    </recommendedName>
</protein>
<evidence type="ECO:0000256" key="6">
    <source>
        <dbReference type="ARBA" id="ARBA00022989"/>
    </source>
</evidence>
<dbReference type="GO" id="GO:0005886">
    <property type="term" value="C:plasma membrane"/>
    <property type="evidence" value="ECO:0007669"/>
    <property type="project" value="UniProtKB-SubCell"/>
</dbReference>
<keyword evidence="4 9" id="KW-0812">Transmembrane</keyword>
<keyword evidence="9" id="KW-1003">Cell membrane</keyword>
<evidence type="ECO:0000256" key="4">
    <source>
        <dbReference type="ARBA" id="ARBA00022692"/>
    </source>
</evidence>
<dbReference type="SMART" id="SM00924">
    <property type="entry name" value="MgtE_N"/>
    <property type="match status" value="1"/>
</dbReference>
<feature type="domain" description="CBS" evidence="10">
    <location>
        <begin position="149"/>
        <end position="210"/>
    </location>
</feature>
<dbReference type="NCBIfam" id="TIGR00400">
    <property type="entry name" value="mgtE"/>
    <property type="match status" value="1"/>
</dbReference>
<dbReference type="Pfam" id="PF00571">
    <property type="entry name" value="CBS"/>
    <property type="match status" value="2"/>
</dbReference>
<keyword evidence="6 9" id="KW-1133">Transmembrane helix</keyword>
<name>A0A1X7K6P3_9BACL</name>
<feature type="transmembrane region" description="Helical" evidence="9">
    <location>
        <begin position="444"/>
        <end position="461"/>
    </location>
</feature>
<dbReference type="AlphaFoldDB" id="A0A1X7K6P3"/>
<comment type="similarity">
    <text evidence="2 9">Belongs to the SLC41A transporter family.</text>
</comment>
<dbReference type="GO" id="GO:0015095">
    <property type="term" value="F:magnesium ion transmembrane transporter activity"/>
    <property type="evidence" value="ECO:0007669"/>
    <property type="project" value="UniProtKB-UniRule"/>
</dbReference>
<evidence type="ECO:0000313" key="12">
    <source>
        <dbReference type="Proteomes" id="UP000193834"/>
    </source>
</evidence>
<gene>
    <name evidence="11" type="ORF">SAMN06295960_2078</name>
</gene>
<dbReference type="STRING" id="1852522.SAMN06295960_2078"/>
<dbReference type="SUPFAM" id="SSF158791">
    <property type="entry name" value="MgtE N-terminal domain-like"/>
    <property type="match status" value="1"/>
</dbReference>
<accession>A0A1X7K6P3</accession>
<evidence type="ECO:0000256" key="7">
    <source>
        <dbReference type="ARBA" id="ARBA00023136"/>
    </source>
</evidence>
<dbReference type="SMART" id="SM00116">
    <property type="entry name" value="CBS"/>
    <property type="match status" value="2"/>
</dbReference>
<keyword evidence="7 9" id="KW-0472">Membrane</keyword>
<dbReference type="EMBL" id="FXAZ01000002">
    <property type="protein sequence ID" value="SMG36032.1"/>
    <property type="molecule type" value="Genomic_DNA"/>
</dbReference>
<dbReference type="Pfam" id="PF01769">
    <property type="entry name" value="MgtE"/>
    <property type="match status" value="1"/>
</dbReference>
<dbReference type="PROSITE" id="PS51371">
    <property type="entry name" value="CBS"/>
    <property type="match status" value="2"/>
</dbReference>
<keyword evidence="9" id="KW-0479">Metal-binding</keyword>
<dbReference type="InterPro" id="IPR006669">
    <property type="entry name" value="MgtE_transporter"/>
</dbReference>
<evidence type="ECO:0000313" key="11">
    <source>
        <dbReference type="EMBL" id="SMG36032.1"/>
    </source>
</evidence>
<dbReference type="InterPro" id="IPR046342">
    <property type="entry name" value="CBS_dom_sf"/>
</dbReference>
<dbReference type="PANTHER" id="PTHR43773">
    <property type="entry name" value="MAGNESIUM TRANSPORTER MGTE"/>
    <property type="match status" value="1"/>
</dbReference>
<dbReference type="InterPro" id="IPR006668">
    <property type="entry name" value="Mg_transptr_MgtE_intracell_dom"/>
</dbReference>
<organism evidence="11 12">
    <name type="scientific">Paenibacillus aquistagni</name>
    <dbReference type="NCBI Taxonomy" id="1852522"/>
    <lineage>
        <taxon>Bacteria</taxon>
        <taxon>Bacillati</taxon>
        <taxon>Bacillota</taxon>
        <taxon>Bacilli</taxon>
        <taxon>Bacillales</taxon>
        <taxon>Paenibacillaceae</taxon>
        <taxon>Paenibacillus</taxon>
    </lineage>
</organism>
<keyword evidence="3 9" id="KW-0813">Transport</keyword>
<dbReference type="Gene3D" id="1.25.60.10">
    <property type="entry name" value="MgtE N-terminal domain-like"/>
    <property type="match status" value="1"/>
</dbReference>
<evidence type="ECO:0000256" key="3">
    <source>
        <dbReference type="ARBA" id="ARBA00022448"/>
    </source>
</evidence>
<reference evidence="11 12" key="1">
    <citation type="submission" date="2017-04" db="EMBL/GenBank/DDBJ databases">
        <authorList>
            <person name="Afonso C.L."/>
            <person name="Miller P.J."/>
            <person name="Scott M.A."/>
            <person name="Spackman E."/>
            <person name="Goraichik I."/>
            <person name="Dimitrov K.M."/>
            <person name="Suarez D.L."/>
            <person name="Swayne D.E."/>
        </authorList>
    </citation>
    <scope>NUCLEOTIDE SEQUENCE [LARGE SCALE GENOMIC DNA]</scope>
    <source>
        <strain evidence="11 12">11</strain>
    </source>
</reference>
<evidence type="ECO:0000256" key="5">
    <source>
        <dbReference type="ARBA" id="ARBA00022842"/>
    </source>
</evidence>
<dbReference type="SUPFAM" id="SSF161093">
    <property type="entry name" value="MgtE membrane domain-like"/>
    <property type="match status" value="1"/>
</dbReference>
<feature type="transmembrane region" description="Helical" evidence="9">
    <location>
        <begin position="295"/>
        <end position="315"/>
    </location>
</feature>
<dbReference type="PANTHER" id="PTHR43773:SF1">
    <property type="entry name" value="MAGNESIUM TRANSPORTER MGTE"/>
    <property type="match status" value="1"/>
</dbReference>
<feature type="transmembrane region" description="Helical" evidence="9">
    <location>
        <begin position="372"/>
        <end position="391"/>
    </location>
</feature>
<dbReference type="Gene3D" id="1.10.357.20">
    <property type="entry name" value="SLC41 divalent cation transporters, integral membrane domain"/>
    <property type="match status" value="1"/>
</dbReference>
<dbReference type="RefSeq" id="WP_085494289.1">
    <property type="nucleotide sequence ID" value="NZ_FXAZ01000002.1"/>
</dbReference>
<dbReference type="InterPro" id="IPR038076">
    <property type="entry name" value="MgtE_N_sf"/>
</dbReference>
<proteinExistence type="inferred from homology"/>
<comment type="subcellular location">
    <subcellularLocation>
        <location evidence="9">Cell membrane</location>
        <topology evidence="9">Multi-pass membrane protein</topology>
    </subcellularLocation>
    <subcellularLocation>
        <location evidence="1">Membrane</location>
        <topology evidence="1">Multi-pass membrane protein</topology>
    </subcellularLocation>
</comment>
<dbReference type="InterPro" id="IPR006667">
    <property type="entry name" value="SLC41_membr_dom"/>
</dbReference>
<comment type="subunit">
    <text evidence="9">Homodimer.</text>
</comment>
<dbReference type="InterPro" id="IPR000644">
    <property type="entry name" value="CBS_dom"/>
</dbReference>
<evidence type="ECO:0000256" key="8">
    <source>
        <dbReference type="PROSITE-ProRule" id="PRU00703"/>
    </source>
</evidence>
<dbReference type="OrthoDB" id="9790355at2"/>
<keyword evidence="5 9" id="KW-0460">Magnesium</keyword>
<dbReference type="Pfam" id="PF03448">
    <property type="entry name" value="MgtE_N"/>
    <property type="match status" value="1"/>
</dbReference>
<feature type="transmembrane region" description="Helical" evidence="9">
    <location>
        <begin position="321"/>
        <end position="351"/>
    </location>
</feature>
<feature type="domain" description="CBS" evidence="10">
    <location>
        <begin position="213"/>
        <end position="271"/>
    </location>
</feature>
<dbReference type="GO" id="GO:0046872">
    <property type="term" value="F:metal ion binding"/>
    <property type="evidence" value="ECO:0007669"/>
    <property type="project" value="UniProtKB-KW"/>
</dbReference>
<dbReference type="Proteomes" id="UP000193834">
    <property type="component" value="Unassembled WGS sequence"/>
</dbReference>
<sequence>MTEMETRRKRTREQHLKELSYEVERKIRQGDANQLRMQFEDWEPYDLAVMFKELKEDVRSTYLELLDIEPLADAISELEPEAQIEALYMLGKVRAAQVLNRMDNDDLADMMAEVPDEIQAYMLSIMEAKERANVQELMTYGSETAGGIMTNRYVWFKESFTVRDAVEKVKQFAELTNDVQYLYVVNEAKTLIGLLTYRDLVLASETEIVTNLMQEKVISVTAETDQEEVAHLFEKYDLVSLPVVDANGHLIGVVTFDDVLDVLREEANEDINKLSATDKTIDFRTPAIVAARRRLPWLIMLLFLGLVSGTIMSQFENTLSQVVALIFFMPMIAGMTGNTGTQSLAVVIRGLGSYRHLDGKTIANLMWRELRVGLMIGVTCGISIALIAGIWQGSFPLGLVVGFSLFLTIIIGTMAGTVIPVVLYKLKLDPAVASGPLITTLNDIFSLTVYFGTATVFLQYLL</sequence>
<dbReference type="SUPFAM" id="SSF54631">
    <property type="entry name" value="CBS-domain pair"/>
    <property type="match status" value="1"/>
</dbReference>
<evidence type="ECO:0000256" key="9">
    <source>
        <dbReference type="RuleBase" id="RU362011"/>
    </source>
</evidence>